<sequence length="182" mass="20136">MESPGPGELPLVQAPYTVLLLPLGTSHQDPGAQNFFLWLQMMQALEREQDALWQGLELLEHSQAWFADRLRETQQRQLQLGALGEGFLMDSHSETATPQLTRIQKVNACLRSLIQKVSLLFLISRLRGGGLWSQVDSALPVSTGKTDSCAAQGQEGMPRQRTCGSDGSCQSSRKESAIEQER</sequence>
<feature type="region of interest" description="Disordered" evidence="1">
    <location>
        <begin position="143"/>
        <end position="182"/>
    </location>
</feature>
<dbReference type="GeneTree" id="ENSGT00500000045192"/>
<evidence type="ECO:0000313" key="3">
    <source>
        <dbReference type="Proteomes" id="UP000002494"/>
    </source>
</evidence>
<dbReference type="PANTHER" id="PTHR14907:SF4">
    <property type="entry name" value="SUPPRESSOR APC DOMAIN-CONTAINING PROTEIN 1"/>
    <property type="match status" value="1"/>
</dbReference>
<dbReference type="PANTHER" id="PTHR14907">
    <property type="entry name" value="FI14130P"/>
    <property type="match status" value="1"/>
</dbReference>
<proteinExistence type="predicted"/>
<reference evidence="2" key="3">
    <citation type="submission" date="2025-09" db="UniProtKB">
        <authorList>
            <consortium name="Ensembl"/>
        </authorList>
    </citation>
    <scope>IDENTIFICATION</scope>
    <source>
        <strain evidence="2">Brown Norway</strain>
    </source>
</reference>
<feature type="compositionally biased region" description="Polar residues" evidence="1">
    <location>
        <begin position="162"/>
        <end position="171"/>
    </location>
</feature>
<protein>
    <submittedName>
        <fullName evidence="2">Suppressor APC domain containing 1</fullName>
    </submittedName>
</protein>
<dbReference type="Proteomes" id="UP000002494">
    <property type="component" value="Chromosome 20"/>
</dbReference>
<gene>
    <name evidence="2" type="primary">Sapcd1</name>
</gene>
<name>A0ABK0LJ10_RAT</name>
<reference evidence="2" key="1">
    <citation type="submission" date="2024-01" db="EMBL/GenBank/DDBJ databases">
        <title>GRCr8: a new rat reference genome assembly contstructed from accurate long reads and long range scaffolding.</title>
        <authorList>
            <person name="Doris P.A."/>
            <person name="Kalbfleisch T."/>
            <person name="Li K."/>
            <person name="Howe K."/>
            <person name="Wood J."/>
        </authorList>
    </citation>
    <scope>NUCLEOTIDE SEQUENCE [LARGE SCALE GENOMIC DNA]</scope>
    <source>
        <strain evidence="2">Brown Norway</strain>
    </source>
</reference>
<dbReference type="InterPro" id="IPR026828">
    <property type="entry name" value="SAPC2_1/2"/>
</dbReference>
<evidence type="ECO:0000313" key="2">
    <source>
        <dbReference type="Ensembl" id="ENSRNOP00000101508.1"/>
    </source>
</evidence>
<keyword evidence="3" id="KW-1185">Reference proteome</keyword>
<dbReference type="Ensembl" id="ENSRNOT00000136602.1">
    <property type="protein sequence ID" value="ENSRNOP00000101508.1"/>
    <property type="gene ID" value="ENSRNOG00000000858.9"/>
</dbReference>
<accession>A0ABK0LJ10</accession>
<reference evidence="2" key="2">
    <citation type="submission" date="2025-08" db="UniProtKB">
        <authorList>
            <consortium name="Ensembl"/>
        </authorList>
    </citation>
    <scope>IDENTIFICATION</scope>
    <source>
        <strain evidence="2">Brown Norway</strain>
    </source>
</reference>
<feature type="compositionally biased region" description="Basic and acidic residues" evidence="1">
    <location>
        <begin position="172"/>
        <end position="182"/>
    </location>
</feature>
<evidence type="ECO:0000256" key="1">
    <source>
        <dbReference type="SAM" id="MobiDB-lite"/>
    </source>
</evidence>
<organism evidence="2 3">
    <name type="scientific">Rattus norvegicus</name>
    <name type="common">Rat</name>
    <dbReference type="NCBI Taxonomy" id="10116"/>
    <lineage>
        <taxon>Eukaryota</taxon>
        <taxon>Metazoa</taxon>
        <taxon>Chordata</taxon>
        <taxon>Craniata</taxon>
        <taxon>Vertebrata</taxon>
        <taxon>Euteleostomi</taxon>
        <taxon>Mammalia</taxon>
        <taxon>Eutheria</taxon>
        <taxon>Euarchontoglires</taxon>
        <taxon>Glires</taxon>
        <taxon>Rodentia</taxon>
        <taxon>Myomorpha</taxon>
        <taxon>Muroidea</taxon>
        <taxon>Muridae</taxon>
        <taxon>Murinae</taxon>
        <taxon>Rattus</taxon>
    </lineage>
</organism>
<dbReference type="Pfam" id="PF11414">
    <property type="entry name" value="Suppressor_APC"/>
    <property type="match status" value="1"/>
</dbReference>
<dbReference type="RGD" id="1359359">
    <property type="gene designation" value="Sapcd1"/>
</dbReference>